<dbReference type="Gene3D" id="3.40.50.720">
    <property type="entry name" value="NAD(P)-binding Rossmann-like Domain"/>
    <property type="match status" value="1"/>
</dbReference>
<dbReference type="InterPro" id="IPR041661">
    <property type="entry name" value="ZN622/Rei1/Reh1_Znf-C2H2"/>
</dbReference>
<evidence type="ECO:0000256" key="1">
    <source>
        <dbReference type="ARBA" id="ARBA00023002"/>
    </source>
</evidence>
<dbReference type="InterPro" id="IPR052228">
    <property type="entry name" value="Sec_Metab_Biosynth_Oxidored"/>
</dbReference>
<keyword evidence="1" id="KW-0560">Oxidoreductase</keyword>
<feature type="compositionally biased region" description="Acidic residues" evidence="2">
    <location>
        <begin position="511"/>
        <end position="525"/>
    </location>
</feature>
<proteinExistence type="predicted"/>
<protein>
    <submittedName>
        <fullName evidence="4">Dehydrogenase reductase sdr family member 12</fullName>
    </submittedName>
</protein>
<dbReference type="InterPro" id="IPR002347">
    <property type="entry name" value="SDR_fam"/>
</dbReference>
<gene>
    <name evidence="4" type="ORF">FTJAE_4642</name>
</gene>
<dbReference type="AlphaFoldDB" id="A0A8H5RW13"/>
<dbReference type="PANTHER" id="PTHR47534">
    <property type="entry name" value="YALI0E05731P"/>
    <property type="match status" value="1"/>
</dbReference>
<sequence length="684" mass="75715">MVAINTIKKSNQSALPQSLPQNLTAVFLGATSGIGRSTIKQLAIATDNKSPTIYIVGRSASAATPLIAELRQSNSSARVEFIERDVSLVKEADAAMKEIAKRETKIDILFMSVGFMSFEGRKETKEKLEPSLTTRFYSRVRAIQVLLPLLNNSPNPHVTNILAGGQEGPLIEDDLDLSKPGNFGVASAAQQAATMLTLTLERFAKENPKISFVHAFPGLTATPLLSRGSSGIIGFLLQWIVTPLGGLFFASPEDVGARALFYATNARYTVDEIETAAAPVPEGLSKAARSAGGVFLVDNKSEAADNEKVLVGLREKMADKVQAHVDSVFERSLNTINKNTRKTQVSESIESASIFNTRLLILMLGATTTTTATTTTSSMPLLFAEEISPLTPHIMSINKSAPIPRSFTPGQCLFCPSVYPSLAESINHMQTSHGLFVPYKQHLVVDLETLFRYLHLVIYEYRECLHCGTSRATVQAVQQHMMGKGHCKFDVSEGSEFADFYDFSREHLGADDDVLSEDDEGEFEGAETKPERKPLQVDRDSIRLPSGRLISKKSSAQVEPSVSHLRERKRTSRSQLEYSTVEVDEEAPMNEEQTPETSDTRLLSRRERRQKATVTYQLANMSAGDRSALMHLSSSEQRSLIATQHRFTEKVQKEESRRQRRIDRKGNKNLYAYWHTETPVYQCG</sequence>
<dbReference type="OrthoDB" id="2898509at2759"/>
<dbReference type="GO" id="GO:0016491">
    <property type="term" value="F:oxidoreductase activity"/>
    <property type="evidence" value="ECO:0007669"/>
    <property type="project" value="UniProtKB-KW"/>
</dbReference>
<dbReference type="InterPro" id="IPR036291">
    <property type="entry name" value="NAD(P)-bd_dom_sf"/>
</dbReference>
<dbReference type="EMBL" id="JAAQRI010000087">
    <property type="protein sequence ID" value="KAF5640095.1"/>
    <property type="molecule type" value="Genomic_DNA"/>
</dbReference>
<keyword evidence="5" id="KW-1185">Reference proteome</keyword>
<dbReference type="PANTHER" id="PTHR47534:SF3">
    <property type="entry name" value="ALCOHOL DEHYDROGENASE-LIKE C-TERMINAL DOMAIN-CONTAINING PROTEIN"/>
    <property type="match status" value="1"/>
</dbReference>
<comment type="caution">
    <text evidence="4">The sequence shown here is derived from an EMBL/GenBank/DDBJ whole genome shotgun (WGS) entry which is preliminary data.</text>
</comment>
<organism evidence="4 5">
    <name type="scientific">Fusarium tjaetaba</name>
    <dbReference type="NCBI Taxonomy" id="1567544"/>
    <lineage>
        <taxon>Eukaryota</taxon>
        <taxon>Fungi</taxon>
        <taxon>Dikarya</taxon>
        <taxon>Ascomycota</taxon>
        <taxon>Pezizomycotina</taxon>
        <taxon>Sordariomycetes</taxon>
        <taxon>Hypocreomycetidae</taxon>
        <taxon>Hypocreales</taxon>
        <taxon>Nectriaceae</taxon>
        <taxon>Fusarium</taxon>
        <taxon>Fusarium fujikuroi species complex</taxon>
    </lineage>
</organism>
<evidence type="ECO:0000259" key="3">
    <source>
        <dbReference type="Pfam" id="PF12756"/>
    </source>
</evidence>
<feature type="domain" description="ZN622/Rei1/Reh1 zinc finger C2H2-type" evidence="3">
    <location>
        <begin position="411"/>
        <end position="506"/>
    </location>
</feature>
<name>A0A8H5RW13_9HYPO</name>
<evidence type="ECO:0000256" key="2">
    <source>
        <dbReference type="SAM" id="MobiDB-lite"/>
    </source>
</evidence>
<feature type="region of interest" description="Disordered" evidence="2">
    <location>
        <begin position="511"/>
        <end position="602"/>
    </location>
</feature>
<dbReference type="Proteomes" id="UP000530670">
    <property type="component" value="Unassembled WGS sequence"/>
</dbReference>
<evidence type="ECO:0000313" key="4">
    <source>
        <dbReference type="EMBL" id="KAF5640095.1"/>
    </source>
</evidence>
<dbReference type="GeneID" id="59303337"/>
<reference evidence="4 5" key="1">
    <citation type="submission" date="2020-05" db="EMBL/GenBank/DDBJ databases">
        <title>Identification and distribution of gene clusters putatively required for synthesis of sphingolipid metabolism inhibitors in phylogenetically diverse species of the filamentous fungus Fusarium.</title>
        <authorList>
            <person name="Kim H.-S."/>
            <person name="Busman M."/>
            <person name="Brown D.W."/>
            <person name="Divon H."/>
            <person name="Uhlig S."/>
            <person name="Proctor R.H."/>
        </authorList>
    </citation>
    <scope>NUCLEOTIDE SEQUENCE [LARGE SCALE GENOMIC DNA]</scope>
    <source>
        <strain evidence="4 5">NRRL 66243</strain>
    </source>
</reference>
<feature type="compositionally biased region" description="Basic and acidic residues" evidence="2">
    <location>
        <begin position="526"/>
        <end position="542"/>
    </location>
</feature>
<dbReference type="RefSeq" id="XP_037208354.1">
    <property type="nucleotide sequence ID" value="XM_037351067.1"/>
</dbReference>
<dbReference type="SUPFAM" id="SSF51735">
    <property type="entry name" value="NAD(P)-binding Rossmann-fold domains"/>
    <property type="match status" value="1"/>
</dbReference>
<dbReference type="Pfam" id="PF12756">
    <property type="entry name" value="zf-C2H2_2"/>
    <property type="match status" value="1"/>
</dbReference>
<accession>A0A8H5RW13</accession>
<dbReference type="Pfam" id="PF00106">
    <property type="entry name" value="adh_short"/>
    <property type="match status" value="1"/>
</dbReference>
<evidence type="ECO:0000313" key="5">
    <source>
        <dbReference type="Proteomes" id="UP000530670"/>
    </source>
</evidence>